<dbReference type="OMA" id="CCEYVAN"/>
<dbReference type="Pfam" id="PF17996">
    <property type="entry name" value="CE2_N"/>
    <property type="match status" value="1"/>
</dbReference>
<dbReference type="GeneID" id="14922610"/>
<evidence type="ECO:0000259" key="2">
    <source>
        <dbReference type="Pfam" id="PF17996"/>
    </source>
</evidence>
<keyword evidence="3" id="KW-0378">Hydrolase</keyword>
<evidence type="ECO:0000313" key="4">
    <source>
        <dbReference type="Proteomes" id="UP000011083"/>
    </source>
</evidence>
<accession>L8HBE1</accession>
<dbReference type="Gene3D" id="2.60.120.260">
    <property type="entry name" value="Galactose-binding domain-like"/>
    <property type="match status" value="1"/>
</dbReference>
<feature type="chain" id="PRO_5003990927" evidence="1">
    <location>
        <begin position="21"/>
        <end position="363"/>
    </location>
</feature>
<dbReference type="InterPro" id="IPR036514">
    <property type="entry name" value="SGNH_hydro_sf"/>
</dbReference>
<dbReference type="InterPro" id="IPR040794">
    <property type="entry name" value="CE2_N"/>
</dbReference>
<dbReference type="Proteomes" id="UP000011083">
    <property type="component" value="Unassembled WGS sequence"/>
</dbReference>
<keyword evidence="1" id="KW-0732">Signal</keyword>
<dbReference type="InterPro" id="IPR001087">
    <property type="entry name" value="GDSL"/>
</dbReference>
<dbReference type="AlphaFoldDB" id="L8HBE1"/>
<dbReference type="RefSeq" id="XP_004347088.1">
    <property type="nucleotide sequence ID" value="XM_004347038.1"/>
</dbReference>
<sequence length="363" mass="39183">MRWTAFVVVVVALWVAVGAGQTVQYVGRVQQSSTVSGAVEFEWSNVEIHTSGKAIEALLDSNGNVFEVFVDGVSVGLINTTSGVRQYTVASGLSTGVTHSVVLRKRTEALFGVVTFHGFEVAGASSGDDGERFFIPAVKATMRPKALESRRIEFVGDSISCGYGIEGHPPCPFTAATENSGLTYGSLIAKSLSAELHLECWSGRGVVRNYGDKNITSAEPFPSLFPRTLPTAHDSAWHFGVWTPQAVVINLGTNDYSTQPAPPQDIFEEGYQKFVEYIYSQYKGNHETPHFFLACGPMISQPCCSYVKNVVDKEKAKGVNITYIDMQHILSPEDHGCAGHPSVSGHRKMAGVAGPVIKAAMGW</sequence>
<dbReference type="GO" id="GO:0052689">
    <property type="term" value="F:carboxylic ester hydrolase activity"/>
    <property type="evidence" value="ECO:0007669"/>
    <property type="project" value="InterPro"/>
</dbReference>
<dbReference type="CDD" id="cd01831">
    <property type="entry name" value="Endoglucanase_E_like"/>
    <property type="match status" value="1"/>
</dbReference>
<dbReference type="InterPro" id="IPR037461">
    <property type="entry name" value="CtCE2-like_dom"/>
</dbReference>
<dbReference type="Pfam" id="PF00657">
    <property type="entry name" value="Lipase_GDSL"/>
    <property type="match status" value="1"/>
</dbReference>
<organism evidence="3 4">
    <name type="scientific">Acanthamoeba castellanii (strain ATCC 30010 / Neff)</name>
    <dbReference type="NCBI Taxonomy" id="1257118"/>
    <lineage>
        <taxon>Eukaryota</taxon>
        <taxon>Amoebozoa</taxon>
        <taxon>Discosea</taxon>
        <taxon>Longamoebia</taxon>
        <taxon>Centramoebida</taxon>
        <taxon>Acanthamoebidae</taxon>
        <taxon>Acanthamoeba</taxon>
    </lineage>
</organism>
<feature type="domain" description="Carbohydrate esterase 2 N-terminal" evidence="2">
    <location>
        <begin position="25"/>
        <end position="123"/>
    </location>
</feature>
<evidence type="ECO:0000313" key="3">
    <source>
        <dbReference type="EMBL" id="ELR21706.1"/>
    </source>
</evidence>
<dbReference type="InterPro" id="IPR052762">
    <property type="entry name" value="PCW_deacetylase/CE"/>
</dbReference>
<dbReference type="PANTHER" id="PTHR37834:SF2">
    <property type="entry name" value="ESTERASE, SGNH HYDROLASE-TYPE"/>
    <property type="match status" value="1"/>
</dbReference>
<evidence type="ECO:0000256" key="1">
    <source>
        <dbReference type="SAM" id="SignalP"/>
    </source>
</evidence>
<keyword evidence="4" id="KW-1185">Reference proteome</keyword>
<dbReference type="EMBL" id="KB007900">
    <property type="protein sequence ID" value="ELR21706.1"/>
    <property type="molecule type" value="Genomic_DNA"/>
</dbReference>
<dbReference type="STRING" id="1257118.L8HBE1"/>
<protein>
    <submittedName>
        <fullName evidence="3">GDSLlike lipase/acylhydrolase domain containing protein</fullName>
    </submittedName>
</protein>
<feature type="signal peptide" evidence="1">
    <location>
        <begin position="1"/>
        <end position="20"/>
    </location>
</feature>
<dbReference type="OrthoDB" id="30833at2759"/>
<dbReference type="Gene3D" id="3.40.50.1110">
    <property type="entry name" value="SGNH hydrolase"/>
    <property type="match status" value="1"/>
</dbReference>
<reference evidence="3 4" key="1">
    <citation type="journal article" date="2013" name="Genome Biol.">
        <title>Genome of Acanthamoeba castellanii highlights extensive lateral gene transfer and early evolution of tyrosine kinase signaling.</title>
        <authorList>
            <person name="Clarke M."/>
            <person name="Lohan A.J."/>
            <person name="Liu B."/>
            <person name="Lagkouvardos I."/>
            <person name="Roy S."/>
            <person name="Zafar N."/>
            <person name="Bertelli C."/>
            <person name="Schilde C."/>
            <person name="Kianianmomeni A."/>
            <person name="Burglin T.R."/>
            <person name="Frech C."/>
            <person name="Turcotte B."/>
            <person name="Kopec K.O."/>
            <person name="Synnott J.M."/>
            <person name="Choo C."/>
            <person name="Paponov I."/>
            <person name="Finkler A."/>
            <person name="Soon Heng Tan C."/>
            <person name="Hutchins A.P."/>
            <person name="Weinmeier T."/>
            <person name="Rattei T."/>
            <person name="Chu J.S."/>
            <person name="Gimenez G."/>
            <person name="Irimia M."/>
            <person name="Rigden D.J."/>
            <person name="Fitzpatrick D.A."/>
            <person name="Lorenzo-Morales J."/>
            <person name="Bateman A."/>
            <person name="Chiu C.H."/>
            <person name="Tang P."/>
            <person name="Hegemann P."/>
            <person name="Fromm H."/>
            <person name="Raoult D."/>
            <person name="Greub G."/>
            <person name="Miranda-Saavedra D."/>
            <person name="Chen N."/>
            <person name="Nash P."/>
            <person name="Ginger M.L."/>
            <person name="Horn M."/>
            <person name="Schaap P."/>
            <person name="Caler L."/>
            <person name="Loftus B."/>
        </authorList>
    </citation>
    <scope>NUCLEOTIDE SEQUENCE [LARGE SCALE GENOMIC DNA]</scope>
    <source>
        <strain evidence="3 4">Neff</strain>
    </source>
</reference>
<dbReference type="VEuPathDB" id="AmoebaDB:ACA1_384090"/>
<gene>
    <name evidence="3" type="ORF">ACA1_384090</name>
</gene>
<name>L8HBE1_ACACF</name>
<proteinExistence type="predicted"/>
<dbReference type="KEGG" id="acan:ACA1_384090"/>
<dbReference type="PANTHER" id="PTHR37834">
    <property type="entry name" value="GDSL-LIKE LIPASE/ACYLHYDROLASE DOMAIN PROTEIN (AFU_ORTHOLOGUE AFUA_2G00620)"/>
    <property type="match status" value="1"/>
</dbReference>
<dbReference type="SUPFAM" id="SSF52266">
    <property type="entry name" value="SGNH hydrolase"/>
    <property type="match status" value="1"/>
</dbReference>